<keyword evidence="1" id="KW-0472">Membrane</keyword>
<dbReference type="Pfam" id="PF17784">
    <property type="entry name" value="Sulfotransfer_4"/>
    <property type="match status" value="1"/>
</dbReference>
<organism evidence="2 3">
    <name type="scientific">Hyaloscypha bicolor E</name>
    <dbReference type="NCBI Taxonomy" id="1095630"/>
    <lineage>
        <taxon>Eukaryota</taxon>
        <taxon>Fungi</taxon>
        <taxon>Dikarya</taxon>
        <taxon>Ascomycota</taxon>
        <taxon>Pezizomycotina</taxon>
        <taxon>Leotiomycetes</taxon>
        <taxon>Helotiales</taxon>
        <taxon>Hyaloscyphaceae</taxon>
        <taxon>Hyaloscypha</taxon>
        <taxon>Hyaloscypha bicolor</taxon>
    </lineage>
</organism>
<dbReference type="OrthoDB" id="408152at2759"/>
<proteinExistence type="predicted"/>
<accession>A0A2J6TAK3</accession>
<dbReference type="EMBL" id="KZ613791">
    <property type="protein sequence ID" value="PMD60067.1"/>
    <property type="molecule type" value="Genomic_DNA"/>
</dbReference>
<keyword evidence="1" id="KW-0812">Transmembrane</keyword>
<evidence type="ECO:0000256" key="1">
    <source>
        <dbReference type="SAM" id="Phobius"/>
    </source>
</evidence>
<keyword evidence="1" id="KW-1133">Transmembrane helix</keyword>
<dbReference type="InterPro" id="IPR040632">
    <property type="entry name" value="Sulfotransfer_4"/>
</dbReference>
<gene>
    <name evidence="2" type="ORF">K444DRAFT_612707</name>
</gene>
<dbReference type="Proteomes" id="UP000235371">
    <property type="component" value="Unassembled WGS sequence"/>
</dbReference>
<evidence type="ECO:0008006" key="4">
    <source>
        <dbReference type="Google" id="ProtNLM"/>
    </source>
</evidence>
<dbReference type="GeneID" id="36588269"/>
<name>A0A2J6TAK3_9HELO</name>
<dbReference type="RefSeq" id="XP_024736971.1">
    <property type="nucleotide sequence ID" value="XM_024880192.1"/>
</dbReference>
<dbReference type="PANTHER" id="PTHR36978:SF4">
    <property type="entry name" value="P-LOOP CONTAINING NUCLEOSIDE TRIPHOSPHATE HYDROLASE PROTEIN"/>
    <property type="match status" value="1"/>
</dbReference>
<dbReference type="STRING" id="1095630.A0A2J6TAK3"/>
<keyword evidence="3" id="KW-1185">Reference proteome</keyword>
<protein>
    <recommendedName>
        <fullName evidence="4">Efflux pump antibiotic resistance protein</fullName>
    </recommendedName>
</protein>
<dbReference type="PANTHER" id="PTHR36978">
    <property type="entry name" value="P-LOOP CONTAINING NUCLEOTIDE TRIPHOSPHATE HYDROLASE"/>
    <property type="match status" value="1"/>
</dbReference>
<dbReference type="Gene3D" id="3.40.50.300">
    <property type="entry name" value="P-loop containing nucleotide triphosphate hydrolases"/>
    <property type="match status" value="1"/>
</dbReference>
<dbReference type="AlphaFoldDB" id="A0A2J6TAK3"/>
<sequence length="270" mass="30179">MAEQRHGPLSVIHAGLMRTGTLSMKRAYEMLGLRAHHGFEMDSWDDYPGLELAAEATWPSVPGARKPVPPPFTSADWDRLFPNYDVVTDLASLFAEQMIRAYPEAKVVVVQRDFDAWWASFASAVLSKDIPGNPLALALVHALYRAAGTRVFDAVSKMVNGAFGTQSYRDITTEKARAFYDAYYGRIRQMVPAERRLEYSLSQGWEPLCRFLDKPIPDAPFPRVNDSGEMQHRKMGEFGRILSQAGRNMLPYLLGGAGAALSVWLYSVSK</sequence>
<dbReference type="InParanoid" id="A0A2J6TAK3"/>
<evidence type="ECO:0000313" key="2">
    <source>
        <dbReference type="EMBL" id="PMD60067.1"/>
    </source>
</evidence>
<evidence type="ECO:0000313" key="3">
    <source>
        <dbReference type="Proteomes" id="UP000235371"/>
    </source>
</evidence>
<dbReference type="InterPro" id="IPR027417">
    <property type="entry name" value="P-loop_NTPase"/>
</dbReference>
<reference evidence="2 3" key="1">
    <citation type="submission" date="2016-04" db="EMBL/GenBank/DDBJ databases">
        <title>A degradative enzymes factory behind the ericoid mycorrhizal symbiosis.</title>
        <authorList>
            <consortium name="DOE Joint Genome Institute"/>
            <person name="Martino E."/>
            <person name="Morin E."/>
            <person name="Grelet G."/>
            <person name="Kuo A."/>
            <person name="Kohler A."/>
            <person name="Daghino S."/>
            <person name="Barry K."/>
            <person name="Choi C."/>
            <person name="Cichocki N."/>
            <person name="Clum A."/>
            <person name="Copeland A."/>
            <person name="Hainaut M."/>
            <person name="Haridas S."/>
            <person name="Labutti K."/>
            <person name="Lindquist E."/>
            <person name="Lipzen A."/>
            <person name="Khouja H.-R."/>
            <person name="Murat C."/>
            <person name="Ohm R."/>
            <person name="Olson A."/>
            <person name="Spatafora J."/>
            <person name="Veneault-Fourrey C."/>
            <person name="Henrissat B."/>
            <person name="Grigoriev I."/>
            <person name="Martin F."/>
            <person name="Perotto S."/>
        </authorList>
    </citation>
    <scope>NUCLEOTIDE SEQUENCE [LARGE SCALE GENOMIC DNA]</scope>
    <source>
        <strain evidence="2 3">E</strain>
    </source>
</reference>
<feature type="transmembrane region" description="Helical" evidence="1">
    <location>
        <begin position="249"/>
        <end position="267"/>
    </location>
</feature>
<dbReference type="SUPFAM" id="SSF52540">
    <property type="entry name" value="P-loop containing nucleoside triphosphate hydrolases"/>
    <property type="match status" value="1"/>
</dbReference>